<dbReference type="Gene3D" id="3.30.1130.10">
    <property type="match status" value="2"/>
</dbReference>
<protein>
    <recommendedName>
        <fullName evidence="4">dihydroneopterin aldolase</fullName>
        <ecNumber evidence="4">4.1.2.25</ecNumber>
    </recommendedName>
    <alternativeName>
        <fullName evidence="7">7,8-dihydroneopterin aldolase</fullName>
    </alternativeName>
</protein>
<evidence type="ECO:0000256" key="6">
    <source>
        <dbReference type="ARBA" id="ARBA00023239"/>
    </source>
</evidence>
<dbReference type="SUPFAM" id="SSF55620">
    <property type="entry name" value="Tetrahydrobiopterin biosynthesis enzymes-like"/>
    <property type="match status" value="2"/>
</dbReference>
<dbReference type="PANTHER" id="PTHR42844:SF1">
    <property type="entry name" value="DIHYDRONEOPTERIN ALDOLASE 1-RELATED"/>
    <property type="match status" value="1"/>
</dbReference>
<keyword evidence="6" id="KW-0456">Lyase</keyword>
<dbReference type="InterPro" id="IPR006157">
    <property type="entry name" value="FolB_dom"/>
</dbReference>
<dbReference type="EC" id="4.1.2.25" evidence="4"/>
<comment type="similarity">
    <text evidence="3">Belongs to the DHNA family.</text>
</comment>
<dbReference type="GO" id="GO:0046656">
    <property type="term" value="P:folic acid biosynthetic process"/>
    <property type="evidence" value="ECO:0007669"/>
    <property type="project" value="UniProtKB-KW"/>
</dbReference>
<dbReference type="GO" id="GO:0004150">
    <property type="term" value="F:dihydroneopterin aldolase activity"/>
    <property type="evidence" value="ECO:0007669"/>
    <property type="project" value="UniProtKB-EC"/>
</dbReference>
<comment type="catalytic activity">
    <reaction evidence="1">
        <text>7,8-dihydroneopterin = 6-hydroxymethyl-7,8-dihydropterin + glycolaldehyde</text>
        <dbReference type="Rhea" id="RHEA:10540"/>
        <dbReference type="ChEBI" id="CHEBI:17001"/>
        <dbReference type="ChEBI" id="CHEBI:17071"/>
        <dbReference type="ChEBI" id="CHEBI:44841"/>
        <dbReference type="EC" id="4.1.2.25"/>
    </reaction>
</comment>
<dbReference type="AlphaFoldDB" id="A0A9W4UEH4"/>
<evidence type="ECO:0000256" key="2">
    <source>
        <dbReference type="ARBA" id="ARBA00005013"/>
    </source>
</evidence>
<evidence type="ECO:0000256" key="4">
    <source>
        <dbReference type="ARBA" id="ARBA00013043"/>
    </source>
</evidence>
<sequence>MPREIPEGVDVEEYLNAVKREAESIRKADKITVRNLQVTANAGVDVWGRQKKQRALVTATVALAKFFDTAAQADSLDDSTIHYGILSKDLQKAVADKESAWMTTFDFSSHLINQVNSTAGPTSLLSLEVDVFYPKGSMFGDGVGYKQTTTQYQDGVEELYLRNLRVPCIIGVNSNERLQKQPVVVNVWIEKVARERIDDYPKLETAVVNIIASSSFETLESLSTVVVDELRKNYFTAADEGSSIRLRVEKPLAVPFADAPAIEILRGVGR</sequence>
<keyword evidence="10" id="KW-1185">Reference proteome</keyword>
<evidence type="ECO:0000259" key="8">
    <source>
        <dbReference type="SMART" id="SM00905"/>
    </source>
</evidence>
<evidence type="ECO:0000256" key="5">
    <source>
        <dbReference type="ARBA" id="ARBA00022909"/>
    </source>
</evidence>
<gene>
    <name evidence="9" type="ORF">PDIGIT_LOCUS7500</name>
</gene>
<evidence type="ECO:0000256" key="3">
    <source>
        <dbReference type="ARBA" id="ARBA00005708"/>
    </source>
</evidence>
<dbReference type="Pfam" id="PF02152">
    <property type="entry name" value="FolB"/>
    <property type="match status" value="2"/>
</dbReference>
<dbReference type="SMART" id="SM00905">
    <property type="entry name" value="FolB"/>
    <property type="match status" value="1"/>
</dbReference>
<feature type="domain" description="Dihydroneopterin aldolase/epimerase" evidence="8">
    <location>
        <begin position="159"/>
        <end position="266"/>
    </location>
</feature>
<reference evidence="9" key="1">
    <citation type="submission" date="2023-01" db="EMBL/GenBank/DDBJ databases">
        <authorList>
            <person name="Van Ghelder C."/>
            <person name="Rancurel C."/>
        </authorList>
    </citation>
    <scope>NUCLEOTIDE SEQUENCE</scope>
    <source>
        <strain evidence="9">CNCM I-4278</strain>
    </source>
</reference>
<name>A0A9W4UEH4_9PLEO</name>
<dbReference type="Proteomes" id="UP001152607">
    <property type="component" value="Unassembled WGS sequence"/>
</dbReference>
<dbReference type="EMBL" id="CAOQHR010000005">
    <property type="protein sequence ID" value="CAI6334440.1"/>
    <property type="molecule type" value="Genomic_DNA"/>
</dbReference>
<dbReference type="InterPro" id="IPR006156">
    <property type="entry name" value="Dihydroneopterin_aldolase"/>
</dbReference>
<evidence type="ECO:0000313" key="9">
    <source>
        <dbReference type="EMBL" id="CAI6334440.1"/>
    </source>
</evidence>
<dbReference type="InterPro" id="IPR043133">
    <property type="entry name" value="GTP-CH-I_C/QueF"/>
</dbReference>
<evidence type="ECO:0000256" key="7">
    <source>
        <dbReference type="ARBA" id="ARBA00032903"/>
    </source>
</evidence>
<accession>A0A9W4UEH4</accession>
<keyword evidence="5" id="KW-0289">Folate biosynthesis</keyword>
<dbReference type="OrthoDB" id="5425486at2759"/>
<comment type="caution">
    <text evidence="9">The sequence shown here is derived from an EMBL/GenBank/DDBJ whole genome shotgun (WGS) entry which is preliminary data.</text>
</comment>
<proteinExistence type="inferred from homology"/>
<organism evidence="9 10">
    <name type="scientific">Periconia digitata</name>
    <dbReference type="NCBI Taxonomy" id="1303443"/>
    <lineage>
        <taxon>Eukaryota</taxon>
        <taxon>Fungi</taxon>
        <taxon>Dikarya</taxon>
        <taxon>Ascomycota</taxon>
        <taxon>Pezizomycotina</taxon>
        <taxon>Dothideomycetes</taxon>
        <taxon>Pleosporomycetidae</taxon>
        <taxon>Pleosporales</taxon>
        <taxon>Massarineae</taxon>
        <taxon>Periconiaceae</taxon>
        <taxon>Periconia</taxon>
    </lineage>
</organism>
<evidence type="ECO:0000313" key="10">
    <source>
        <dbReference type="Proteomes" id="UP001152607"/>
    </source>
</evidence>
<evidence type="ECO:0000256" key="1">
    <source>
        <dbReference type="ARBA" id="ARBA00001353"/>
    </source>
</evidence>
<dbReference type="PANTHER" id="PTHR42844">
    <property type="entry name" value="DIHYDRONEOPTERIN ALDOLASE 1-RELATED"/>
    <property type="match status" value="1"/>
</dbReference>
<dbReference type="GO" id="GO:0005737">
    <property type="term" value="C:cytoplasm"/>
    <property type="evidence" value="ECO:0007669"/>
    <property type="project" value="TreeGrafter"/>
</dbReference>
<comment type="pathway">
    <text evidence="2">Cofactor biosynthesis; tetrahydrofolate biosynthesis; 2-amino-4-hydroxy-6-hydroxymethyl-7,8-dihydropteridine diphosphate from 7,8-dihydroneopterin triphosphate: step 3/4.</text>
</comment>